<dbReference type="RefSeq" id="WP_161352879.1">
    <property type="nucleotide sequence ID" value="NZ_WTUX01000019.1"/>
</dbReference>
<evidence type="ECO:0000313" key="2">
    <source>
        <dbReference type="EMBL" id="MZR14778.1"/>
    </source>
</evidence>
<feature type="chain" id="PRO_5032573306" evidence="1">
    <location>
        <begin position="23"/>
        <end position="153"/>
    </location>
</feature>
<evidence type="ECO:0000313" key="3">
    <source>
        <dbReference type="Proteomes" id="UP000467322"/>
    </source>
</evidence>
<dbReference type="EMBL" id="WTUX01000019">
    <property type="protein sequence ID" value="MZR14778.1"/>
    <property type="molecule type" value="Genomic_DNA"/>
</dbReference>
<keyword evidence="1" id="KW-0732">Signal</keyword>
<dbReference type="Proteomes" id="UP000467322">
    <property type="component" value="Unassembled WGS sequence"/>
</dbReference>
<keyword evidence="3" id="KW-1185">Reference proteome</keyword>
<organism evidence="2 3">
    <name type="scientific">Maritimibacter harenae</name>
    <dbReference type="NCBI Taxonomy" id="2606218"/>
    <lineage>
        <taxon>Bacteria</taxon>
        <taxon>Pseudomonadati</taxon>
        <taxon>Pseudomonadota</taxon>
        <taxon>Alphaproteobacteria</taxon>
        <taxon>Rhodobacterales</taxon>
        <taxon>Roseobacteraceae</taxon>
        <taxon>Maritimibacter</taxon>
    </lineage>
</organism>
<comment type="caution">
    <text evidence="2">The sequence shown here is derived from an EMBL/GenBank/DDBJ whole genome shotgun (WGS) entry which is preliminary data.</text>
</comment>
<gene>
    <name evidence="2" type="ORF">GQE99_17290</name>
</gene>
<proteinExistence type="predicted"/>
<reference evidence="2 3" key="1">
    <citation type="submission" date="2019-12" db="EMBL/GenBank/DDBJ databases">
        <title>Maritimibacter sp. nov. sp. isolated from sea sand.</title>
        <authorList>
            <person name="Kim J."/>
            <person name="Jeong S.E."/>
            <person name="Jung H.S."/>
            <person name="Jeon C.O."/>
        </authorList>
    </citation>
    <scope>NUCLEOTIDE SEQUENCE [LARGE SCALE GENOMIC DNA]</scope>
    <source>
        <strain evidence="2 3">DP07</strain>
    </source>
</reference>
<dbReference type="AlphaFoldDB" id="A0A845M7V9"/>
<evidence type="ECO:0000256" key="1">
    <source>
        <dbReference type="SAM" id="SignalP"/>
    </source>
</evidence>
<name>A0A845M7V9_9RHOB</name>
<sequence length="153" mass="16608">MKRIFGAATALCLLTSPLPAQDGPPTVLTEQNLSPMATMLVDFAQDGCWTDPPAAEAHLRQTLRGTKIELSNDPEAARTTLVLQVNAKRTPEGCYGAVHFSIFGSIDWQGAGIERVVLESVSDIFYGQDTIDAYLLEEIERSIPALAEFLPDS</sequence>
<feature type="signal peptide" evidence="1">
    <location>
        <begin position="1"/>
        <end position="22"/>
    </location>
</feature>
<protein>
    <submittedName>
        <fullName evidence="2">Uncharacterized protein</fullName>
    </submittedName>
</protein>
<accession>A0A845M7V9</accession>